<keyword evidence="2" id="KW-1185">Reference proteome</keyword>
<dbReference type="InterPro" id="IPR053302">
    <property type="entry name" value="CRAL-TRIO_domain"/>
</dbReference>
<accession>A0A0M3HP87</accession>
<dbReference type="InterPro" id="IPR036865">
    <property type="entry name" value="CRAL-TRIO_dom_sf"/>
</dbReference>
<sequence>MALNEKLSALRLRLAGKIPPELNTDFQMSRWLRAYDENVDSCAAKFEEYISIRKTLGYNAPDATKNFYQRPDVEKYGRFLTQSRLTSDWVNEKDNGIVFVEMPFEDPKKIMKSVRVSDYLKIFFGYCEFFQSLVLEREKQTGKPSHGICIYDQKGSSLIPYMNPVGPINKLLTARIYLWLDYYSELLKHVIIVNPPAVLPVIWKTVSMILPSKVHNRFSFAKKLPTQLLPHLSIKAIPVAYGGEYQTKSDMDNGCVRAVPISESDFQECGQIWKNHSMVVELSELVMRPDEATCLGYNVRKGQLILYEFWTNGEVQFWVNQGNIDLTPKFRLCTPKLSEEGCVSAIGDGDVFVRITNQSKMFSVKLRMAIRIV</sequence>
<evidence type="ECO:0000313" key="2">
    <source>
        <dbReference type="Proteomes" id="UP000036681"/>
    </source>
</evidence>
<dbReference type="InterPro" id="IPR001251">
    <property type="entry name" value="CRAL-TRIO_dom"/>
</dbReference>
<evidence type="ECO:0000259" key="1">
    <source>
        <dbReference type="PROSITE" id="PS50191"/>
    </source>
</evidence>
<proteinExistence type="predicted"/>
<dbReference type="AlphaFoldDB" id="A0A0M3HP87"/>
<reference evidence="3" key="1">
    <citation type="submission" date="2016-05" db="UniProtKB">
        <authorList>
            <consortium name="WormBaseParasite"/>
        </authorList>
    </citation>
    <scope>IDENTIFICATION</scope>
</reference>
<evidence type="ECO:0000313" key="3">
    <source>
        <dbReference type="WBParaSite" id="ALUE_0000366301-mRNA-1"/>
    </source>
</evidence>
<dbReference type="SUPFAM" id="SSF52087">
    <property type="entry name" value="CRAL/TRIO domain"/>
    <property type="match status" value="1"/>
</dbReference>
<dbReference type="PROSITE" id="PS50191">
    <property type="entry name" value="CRAL_TRIO"/>
    <property type="match status" value="1"/>
</dbReference>
<dbReference type="Gene3D" id="3.40.525.10">
    <property type="entry name" value="CRAL-TRIO lipid binding domain"/>
    <property type="match status" value="1"/>
</dbReference>
<dbReference type="Proteomes" id="UP000036681">
    <property type="component" value="Unplaced"/>
</dbReference>
<name>A0A0M3HP87_ASCLU</name>
<dbReference type="PANTHER" id="PTHR47159">
    <property type="entry name" value="PROTEIN CBG07705-RELATED"/>
    <property type="match status" value="1"/>
</dbReference>
<feature type="domain" description="CRAL-TRIO" evidence="1">
    <location>
        <begin position="72"/>
        <end position="249"/>
    </location>
</feature>
<dbReference type="Pfam" id="PF00650">
    <property type="entry name" value="CRAL_TRIO"/>
    <property type="match status" value="1"/>
</dbReference>
<organism evidence="2 3">
    <name type="scientific">Ascaris lumbricoides</name>
    <name type="common">Giant roundworm</name>
    <dbReference type="NCBI Taxonomy" id="6252"/>
    <lineage>
        <taxon>Eukaryota</taxon>
        <taxon>Metazoa</taxon>
        <taxon>Ecdysozoa</taxon>
        <taxon>Nematoda</taxon>
        <taxon>Chromadorea</taxon>
        <taxon>Rhabditida</taxon>
        <taxon>Spirurina</taxon>
        <taxon>Ascaridomorpha</taxon>
        <taxon>Ascaridoidea</taxon>
        <taxon>Ascarididae</taxon>
        <taxon>Ascaris</taxon>
    </lineage>
</organism>
<dbReference type="CDD" id="cd00170">
    <property type="entry name" value="SEC14"/>
    <property type="match status" value="1"/>
</dbReference>
<dbReference type="SMART" id="SM00516">
    <property type="entry name" value="SEC14"/>
    <property type="match status" value="1"/>
</dbReference>
<protein>
    <submittedName>
        <fullName evidence="3">CRAL-TRIO domain-containing protein</fullName>
    </submittedName>
</protein>
<dbReference type="InterPro" id="IPR036273">
    <property type="entry name" value="CRAL/TRIO_N_dom_sf"/>
</dbReference>
<dbReference type="PANTHER" id="PTHR47159:SF6">
    <property type="entry name" value="CRAL-TRIO DOMAIN-CONTAINING PROTEIN"/>
    <property type="match status" value="1"/>
</dbReference>
<dbReference type="Gene3D" id="2.60.120.680">
    <property type="entry name" value="GOLD domain"/>
    <property type="match status" value="1"/>
</dbReference>
<dbReference type="SUPFAM" id="SSF46938">
    <property type="entry name" value="CRAL/TRIO N-terminal domain"/>
    <property type="match status" value="1"/>
</dbReference>
<dbReference type="WBParaSite" id="ALUE_0000366301-mRNA-1">
    <property type="protein sequence ID" value="ALUE_0000366301-mRNA-1"/>
    <property type="gene ID" value="ALUE_0000366301"/>
</dbReference>